<proteinExistence type="inferred from homology"/>
<keyword evidence="4" id="KW-1185">Reference proteome</keyword>
<dbReference type="STRING" id="1317117.ATO7_14033"/>
<name>A0A1Y1SCR9_9GAMM</name>
<comment type="caution">
    <text evidence="3">The sequence shown here is derived from an EMBL/GenBank/DDBJ whole genome shotgun (WGS) entry which is preliminary data.</text>
</comment>
<comment type="similarity">
    <text evidence="1">Belongs to the membrane fusion protein (MFP) (TC 8.A.1) family.</text>
</comment>
<protein>
    <submittedName>
        <fullName evidence="3">RND family efflux transporter MFP subunit</fullName>
    </submittedName>
</protein>
<dbReference type="Gene3D" id="1.10.287.470">
    <property type="entry name" value="Helix hairpin bin"/>
    <property type="match status" value="1"/>
</dbReference>
<dbReference type="Gene3D" id="2.40.420.20">
    <property type="match status" value="1"/>
</dbReference>
<evidence type="ECO:0000313" key="3">
    <source>
        <dbReference type="EMBL" id="ORE86422.1"/>
    </source>
</evidence>
<dbReference type="GO" id="GO:1990281">
    <property type="term" value="C:efflux pump complex"/>
    <property type="evidence" value="ECO:0007669"/>
    <property type="project" value="TreeGrafter"/>
</dbReference>
<dbReference type="Gene3D" id="2.40.30.170">
    <property type="match status" value="1"/>
</dbReference>
<dbReference type="Proteomes" id="UP000192342">
    <property type="component" value="Unassembled WGS sequence"/>
</dbReference>
<dbReference type="OrthoDB" id="9813967at2"/>
<feature type="chain" id="PRO_5011008658" evidence="2">
    <location>
        <begin position="25"/>
        <end position="350"/>
    </location>
</feature>
<sequence>MKRFLNCAQLACALLILHAHTAQGAAPAKPVKLLTLSDHAMTVERQFYGQVVARETVNFAFQVAGQIVRMPIAEGAVLEAGSLIAELDLEPFVLARDRARVQFQQATSNYKRFSAAGLSNVSQADIDEAQSTLALANVALKQAEYSLKRASLHSPFKALVAKRLTPNFSTVSAGTAVARLHDMSEIHIEIEMPELLFHRAQQRGPVALFATLVDDAERYPLEIYEYATQTSPVGQTYTLTLKMLATPSQLLLPGASVTVLARQQTEKTQIILPPTALVVAPDGTTSVMVFEATDSTDTGLVRKHIVDIEVGAQGQFIMLKGPEAGREIVLTGASSLLDGQAVRRFRTADY</sequence>
<dbReference type="SUPFAM" id="SSF111369">
    <property type="entry name" value="HlyD-like secretion proteins"/>
    <property type="match status" value="1"/>
</dbReference>
<evidence type="ECO:0000256" key="1">
    <source>
        <dbReference type="ARBA" id="ARBA00009477"/>
    </source>
</evidence>
<dbReference type="InterPro" id="IPR006143">
    <property type="entry name" value="RND_pump_MFP"/>
</dbReference>
<evidence type="ECO:0000256" key="2">
    <source>
        <dbReference type="SAM" id="SignalP"/>
    </source>
</evidence>
<dbReference type="Gene3D" id="2.40.50.100">
    <property type="match status" value="1"/>
</dbReference>
<evidence type="ECO:0000313" key="4">
    <source>
        <dbReference type="Proteomes" id="UP000192342"/>
    </source>
</evidence>
<dbReference type="PANTHER" id="PTHR30469:SF20">
    <property type="entry name" value="EFFLUX RND TRANSPORTER PERIPLASMIC ADAPTOR SUBUNIT"/>
    <property type="match status" value="1"/>
</dbReference>
<dbReference type="EMBL" id="AQQV01000003">
    <property type="protein sequence ID" value="ORE86422.1"/>
    <property type="molecule type" value="Genomic_DNA"/>
</dbReference>
<gene>
    <name evidence="3" type="ORF">ATO7_14033</name>
</gene>
<organism evidence="3 4">
    <name type="scientific">Oceanococcus atlanticus</name>
    <dbReference type="NCBI Taxonomy" id="1317117"/>
    <lineage>
        <taxon>Bacteria</taxon>
        <taxon>Pseudomonadati</taxon>
        <taxon>Pseudomonadota</taxon>
        <taxon>Gammaproteobacteria</taxon>
        <taxon>Chromatiales</taxon>
        <taxon>Oceanococcaceae</taxon>
        <taxon>Oceanococcus</taxon>
    </lineage>
</organism>
<dbReference type="AlphaFoldDB" id="A0A1Y1SCR9"/>
<dbReference type="GO" id="GO:0015562">
    <property type="term" value="F:efflux transmembrane transporter activity"/>
    <property type="evidence" value="ECO:0007669"/>
    <property type="project" value="TreeGrafter"/>
</dbReference>
<dbReference type="RefSeq" id="WP_083562761.1">
    <property type="nucleotide sequence ID" value="NZ_AQQV01000003.1"/>
</dbReference>
<keyword evidence="2" id="KW-0732">Signal</keyword>
<feature type="signal peptide" evidence="2">
    <location>
        <begin position="1"/>
        <end position="24"/>
    </location>
</feature>
<dbReference type="NCBIfam" id="TIGR01730">
    <property type="entry name" value="RND_mfp"/>
    <property type="match status" value="1"/>
</dbReference>
<reference evidence="3 4" key="1">
    <citation type="submission" date="2013-04" db="EMBL/GenBank/DDBJ databases">
        <title>Oceanococcus atlanticus 22II-S10r2 Genome Sequencing.</title>
        <authorList>
            <person name="Lai Q."/>
            <person name="Li G."/>
            <person name="Shao Z."/>
        </authorList>
    </citation>
    <scope>NUCLEOTIDE SEQUENCE [LARGE SCALE GENOMIC DNA]</scope>
    <source>
        <strain evidence="3 4">22II-S10r2</strain>
    </source>
</reference>
<dbReference type="PANTHER" id="PTHR30469">
    <property type="entry name" value="MULTIDRUG RESISTANCE PROTEIN MDTA"/>
    <property type="match status" value="1"/>
</dbReference>
<accession>A0A1Y1SCR9</accession>